<reference evidence="4 5" key="1">
    <citation type="journal article" date="2011" name="PLoS Pathog.">
        <title>Dynamic evolution of pathogenicity revealed by sequencing and comparative genomics of 19 Pseudomonas syringae isolates.</title>
        <authorList>
            <person name="Baltrus D.A."/>
            <person name="Nishimura M.T."/>
            <person name="Romanchuk A."/>
            <person name="Chang J.H."/>
            <person name="Mukhtar M.S."/>
            <person name="Cherkis K."/>
            <person name="Roach J."/>
            <person name="Grant S.R."/>
            <person name="Jones C.D."/>
            <person name="Dangl J.L."/>
        </authorList>
    </citation>
    <scope>NUCLEOTIDE SEQUENCE [LARGE SCALE GENOMIC DNA]</scope>
    <source>
        <strain evidence="5">race 4</strain>
    </source>
</reference>
<dbReference type="HOGENOM" id="CLU_3415990_0_0_6"/>
<feature type="domain" description="Motility protein B-like N-terminal" evidence="3">
    <location>
        <begin position="4"/>
        <end position="27"/>
    </location>
</feature>
<dbReference type="InterPro" id="IPR025713">
    <property type="entry name" value="MotB-like_N_dom"/>
</dbReference>
<protein>
    <submittedName>
        <fullName evidence="4">Flagellar motor protein MotD</fullName>
    </submittedName>
</protein>
<keyword evidence="2" id="KW-0472">Membrane</keyword>
<dbReference type="EMBL" id="ADWY01002300">
    <property type="protein sequence ID" value="EGH18035.1"/>
    <property type="molecule type" value="Genomic_DNA"/>
</dbReference>
<gene>
    <name evidence="4" type="ORF">Pgy4_34311</name>
</gene>
<evidence type="ECO:0000256" key="1">
    <source>
        <dbReference type="ARBA" id="ARBA00004370"/>
    </source>
</evidence>
<evidence type="ECO:0000259" key="3">
    <source>
        <dbReference type="Pfam" id="PF13677"/>
    </source>
</evidence>
<accession>F3CFJ3</accession>
<feature type="non-terminal residue" evidence="4">
    <location>
        <position position="27"/>
    </location>
</feature>
<dbReference type="AlphaFoldDB" id="F3CFJ3"/>
<keyword evidence="4" id="KW-0966">Cell projection</keyword>
<dbReference type="Pfam" id="PF13677">
    <property type="entry name" value="MotB_plug"/>
    <property type="match status" value="1"/>
</dbReference>
<dbReference type="GO" id="GO:0016020">
    <property type="term" value="C:membrane"/>
    <property type="evidence" value="ECO:0007669"/>
    <property type="project" value="UniProtKB-SubCell"/>
</dbReference>
<comment type="subcellular location">
    <subcellularLocation>
        <location evidence="1">Membrane</location>
    </subcellularLocation>
</comment>
<evidence type="ECO:0000313" key="5">
    <source>
        <dbReference type="Proteomes" id="UP000005466"/>
    </source>
</evidence>
<evidence type="ECO:0000313" key="4">
    <source>
        <dbReference type="EMBL" id="EGH18035.1"/>
    </source>
</evidence>
<evidence type="ECO:0000256" key="2">
    <source>
        <dbReference type="ARBA" id="ARBA00023136"/>
    </source>
</evidence>
<sequence>MARRRQAEEHENHERWLVSYADFITLL</sequence>
<keyword evidence="4" id="KW-0282">Flagellum</keyword>
<proteinExistence type="predicted"/>
<organism evidence="4 5">
    <name type="scientific">Pseudomonas savastanoi pv. glycinea str. race 4</name>
    <dbReference type="NCBI Taxonomy" id="875330"/>
    <lineage>
        <taxon>Bacteria</taxon>
        <taxon>Pseudomonadati</taxon>
        <taxon>Pseudomonadota</taxon>
        <taxon>Gammaproteobacteria</taxon>
        <taxon>Pseudomonadales</taxon>
        <taxon>Pseudomonadaceae</taxon>
        <taxon>Pseudomonas</taxon>
    </lineage>
</organism>
<comment type="caution">
    <text evidence="4">The sequence shown here is derived from an EMBL/GenBank/DDBJ whole genome shotgun (WGS) entry which is preliminary data.</text>
</comment>
<name>F3CFJ3_PSESG</name>
<keyword evidence="4" id="KW-0969">Cilium</keyword>
<dbReference type="Proteomes" id="UP000005466">
    <property type="component" value="Unassembled WGS sequence"/>
</dbReference>